<comment type="caution">
    <text evidence="3">The sequence shown here is derived from an EMBL/GenBank/DDBJ whole genome shotgun (WGS) entry which is preliminary data.</text>
</comment>
<evidence type="ECO:0000256" key="1">
    <source>
        <dbReference type="SAM" id="MobiDB-lite"/>
    </source>
</evidence>
<feature type="region of interest" description="Disordered" evidence="1">
    <location>
        <begin position="330"/>
        <end position="351"/>
    </location>
</feature>
<dbReference type="GO" id="GO:0046464">
    <property type="term" value="P:acylglycerol catabolic process"/>
    <property type="evidence" value="ECO:0007669"/>
    <property type="project" value="TreeGrafter"/>
</dbReference>
<reference evidence="3 4" key="1">
    <citation type="submission" date="2015-12" db="EMBL/GenBank/DDBJ databases">
        <title>Draft genome sequence of Moniliophthora roreri, the causal agent of frosty pod rot of cacao.</title>
        <authorList>
            <person name="Aime M.C."/>
            <person name="Diaz-Valderrama J.R."/>
            <person name="Kijpornyongpan T."/>
            <person name="Phillips-Mora W."/>
        </authorList>
    </citation>
    <scope>NUCLEOTIDE SEQUENCE [LARGE SCALE GENOMIC DNA]</scope>
    <source>
        <strain evidence="3 4">MCA 2952</strain>
    </source>
</reference>
<evidence type="ECO:0000259" key="2">
    <source>
        <dbReference type="Pfam" id="PF00561"/>
    </source>
</evidence>
<dbReference type="SUPFAM" id="SSF53474">
    <property type="entry name" value="alpha/beta-Hydrolases"/>
    <property type="match status" value="1"/>
</dbReference>
<sequence length="351" mass="39076">MPFVDVETRTGNVKFKYTISTPTSDDSSSIEPSLPTILFIHPVFTAAMIFHSQFADPRLRRFNLVTFDVREHGETVGQTVPRTYDQFDAAEDTIRLMDALSLPPCHFFGLASGATVALQVTLSYPTRVLSLTLLSHECIEEPLDVSEGHVEVYERWKSGLPGAETVDEELLGEAMIGAAEYAFTNLSEVSEVGIAIAWTSIGVQRRRWTHSNLDALKTYVVDFMKDRKSHPISELARITCPVVLIAGTNDIAYDLEYSERFCKQLEEAGVDVSLVTIPKAPHYLCVDYSHIVNPLLYDLVMSQNIANSANLPAIQPEGAVRSPWHSQLKEYGWKGSDPGSPDDDDDDIFFV</sequence>
<dbReference type="Proteomes" id="UP000054988">
    <property type="component" value="Unassembled WGS sequence"/>
</dbReference>
<dbReference type="GO" id="GO:0047372">
    <property type="term" value="F:monoacylglycerol lipase activity"/>
    <property type="evidence" value="ECO:0007669"/>
    <property type="project" value="TreeGrafter"/>
</dbReference>
<evidence type="ECO:0000313" key="4">
    <source>
        <dbReference type="Proteomes" id="UP000054988"/>
    </source>
</evidence>
<protein>
    <recommendedName>
        <fullName evidence="2">AB hydrolase-1 domain-containing protein</fullName>
    </recommendedName>
</protein>
<dbReference type="eggNOG" id="ENOG502SJFK">
    <property type="taxonomic scope" value="Eukaryota"/>
</dbReference>
<dbReference type="PANTHER" id="PTHR43798:SF33">
    <property type="entry name" value="HYDROLASE, PUTATIVE (AFU_ORTHOLOGUE AFUA_2G14860)-RELATED"/>
    <property type="match status" value="1"/>
</dbReference>
<name>A0A0W0FX63_MONRR</name>
<dbReference type="Gene3D" id="3.40.50.1820">
    <property type="entry name" value="alpha/beta hydrolase"/>
    <property type="match status" value="1"/>
</dbReference>
<dbReference type="InterPro" id="IPR050266">
    <property type="entry name" value="AB_hydrolase_sf"/>
</dbReference>
<gene>
    <name evidence="3" type="ORF">WG66_6681</name>
</gene>
<dbReference type="GO" id="GO:0016020">
    <property type="term" value="C:membrane"/>
    <property type="evidence" value="ECO:0007669"/>
    <property type="project" value="TreeGrafter"/>
</dbReference>
<dbReference type="InterPro" id="IPR000073">
    <property type="entry name" value="AB_hydrolase_1"/>
</dbReference>
<proteinExistence type="predicted"/>
<dbReference type="EMBL" id="LATX01001551">
    <property type="protein sequence ID" value="KTB40789.1"/>
    <property type="molecule type" value="Genomic_DNA"/>
</dbReference>
<dbReference type="InterPro" id="IPR029058">
    <property type="entry name" value="AB_hydrolase_fold"/>
</dbReference>
<organism evidence="3 4">
    <name type="scientific">Moniliophthora roreri</name>
    <name type="common">Frosty pod rot fungus</name>
    <name type="synonym">Monilia roreri</name>
    <dbReference type="NCBI Taxonomy" id="221103"/>
    <lineage>
        <taxon>Eukaryota</taxon>
        <taxon>Fungi</taxon>
        <taxon>Dikarya</taxon>
        <taxon>Basidiomycota</taxon>
        <taxon>Agaricomycotina</taxon>
        <taxon>Agaricomycetes</taxon>
        <taxon>Agaricomycetidae</taxon>
        <taxon>Agaricales</taxon>
        <taxon>Marasmiineae</taxon>
        <taxon>Marasmiaceae</taxon>
        <taxon>Moniliophthora</taxon>
    </lineage>
</organism>
<accession>A0A0W0FX63</accession>
<dbReference type="PANTHER" id="PTHR43798">
    <property type="entry name" value="MONOACYLGLYCEROL LIPASE"/>
    <property type="match status" value="1"/>
</dbReference>
<feature type="compositionally biased region" description="Acidic residues" evidence="1">
    <location>
        <begin position="340"/>
        <end position="351"/>
    </location>
</feature>
<dbReference type="Pfam" id="PF00561">
    <property type="entry name" value="Abhydrolase_1"/>
    <property type="match status" value="1"/>
</dbReference>
<evidence type="ECO:0000313" key="3">
    <source>
        <dbReference type="EMBL" id="KTB40789.1"/>
    </source>
</evidence>
<dbReference type="AlphaFoldDB" id="A0A0W0FX63"/>
<feature type="domain" description="AB hydrolase-1" evidence="2">
    <location>
        <begin position="35"/>
        <end position="286"/>
    </location>
</feature>